<organism evidence="3 4">
    <name type="scientific">Ceratodon purpureus</name>
    <name type="common">Fire moss</name>
    <name type="synonym">Dicranum purpureum</name>
    <dbReference type="NCBI Taxonomy" id="3225"/>
    <lineage>
        <taxon>Eukaryota</taxon>
        <taxon>Viridiplantae</taxon>
        <taxon>Streptophyta</taxon>
        <taxon>Embryophyta</taxon>
        <taxon>Bryophyta</taxon>
        <taxon>Bryophytina</taxon>
        <taxon>Bryopsida</taxon>
        <taxon>Dicranidae</taxon>
        <taxon>Pseudoditrichales</taxon>
        <taxon>Ditrichaceae</taxon>
        <taxon>Ceratodon</taxon>
    </lineage>
</organism>
<dbReference type="AlphaFoldDB" id="A0A8T0IM25"/>
<feature type="region of interest" description="Disordered" evidence="1">
    <location>
        <begin position="93"/>
        <end position="115"/>
    </location>
</feature>
<feature type="compositionally biased region" description="Polar residues" evidence="1">
    <location>
        <begin position="104"/>
        <end position="115"/>
    </location>
</feature>
<proteinExistence type="predicted"/>
<feature type="compositionally biased region" description="Basic and acidic residues" evidence="1">
    <location>
        <begin position="93"/>
        <end position="103"/>
    </location>
</feature>
<feature type="signal peptide" evidence="2">
    <location>
        <begin position="1"/>
        <end position="25"/>
    </location>
</feature>
<sequence length="115" mass="13668">MSMIPWLRSLCHLVMALLLLFNCHCISKPQIVTKNLKPLILPKPKKIETQRFIQILKSEAEIKKKLKVQRIYKKKNQETQKLTKYYFLEGRKKESKELGDRPTRNLQKPNKNPPK</sequence>
<dbReference type="EMBL" id="CM026423">
    <property type="protein sequence ID" value="KAG0584007.1"/>
    <property type="molecule type" value="Genomic_DNA"/>
</dbReference>
<feature type="chain" id="PRO_5035718567" evidence="2">
    <location>
        <begin position="26"/>
        <end position="115"/>
    </location>
</feature>
<dbReference type="Proteomes" id="UP000822688">
    <property type="component" value="Chromosome 3"/>
</dbReference>
<accession>A0A8T0IM25</accession>
<keyword evidence="2" id="KW-0732">Signal</keyword>
<reference evidence="3" key="1">
    <citation type="submission" date="2020-06" db="EMBL/GenBank/DDBJ databases">
        <title>WGS assembly of Ceratodon purpureus strain R40.</title>
        <authorList>
            <person name="Carey S.B."/>
            <person name="Jenkins J."/>
            <person name="Shu S."/>
            <person name="Lovell J.T."/>
            <person name="Sreedasyam A."/>
            <person name="Maumus F."/>
            <person name="Tiley G.P."/>
            <person name="Fernandez-Pozo N."/>
            <person name="Barry K."/>
            <person name="Chen C."/>
            <person name="Wang M."/>
            <person name="Lipzen A."/>
            <person name="Daum C."/>
            <person name="Saski C.A."/>
            <person name="Payton A.C."/>
            <person name="Mcbreen J.C."/>
            <person name="Conrad R.E."/>
            <person name="Kollar L.M."/>
            <person name="Olsson S."/>
            <person name="Huttunen S."/>
            <person name="Landis J.B."/>
            <person name="Wickett N.J."/>
            <person name="Johnson M.G."/>
            <person name="Rensing S.A."/>
            <person name="Grimwood J."/>
            <person name="Schmutz J."/>
            <person name="Mcdaniel S.F."/>
        </authorList>
    </citation>
    <scope>NUCLEOTIDE SEQUENCE</scope>
    <source>
        <strain evidence="3">R40</strain>
    </source>
</reference>
<name>A0A8T0IM25_CERPU</name>
<evidence type="ECO:0000256" key="2">
    <source>
        <dbReference type="SAM" id="SignalP"/>
    </source>
</evidence>
<keyword evidence="4" id="KW-1185">Reference proteome</keyword>
<protein>
    <submittedName>
        <fullName evidence="3">Uncharacterized protein</fullName>
    </submittedName>
</protein>
<gene>
    <name evidence="3" type="ORF">KC19_3G178900</name>
</gene>
<comment type="caution">
    <text evidence="3">The sequence shown here is derived from an EMBL/GenBank/DDBJ whole genome shotgun (WGS) entry which is preliminary data.</text>
</comment>
<evidence type="ECO:0000313" key="3">
    <source>
        <dbReference type="EMBL" id="KAG0584007.1"/>
    </source>
</evidence>
<evidence type="ECO:0000256" key="1">
    <source>
        <dbReference type="SAM" id="MobiDB-lite"/>
    </source>
</evidence>
<evidence type="ECO:0000313" key="4">
    <source>
        <dbReference type="Proteomes" id="UP000822688"/>
    </source>
</evidence>